<keyword evidence="6 10" id="KW-0368">Histidine biosynthesis</keyword>
<dbReference type="PROSITE" id="PS51273">
    <property type="entry name" value="GATASE_TYPE_1"/>
    <property type="match status" value="1"/>
</dbReference>
<keyword evidence="3 10" id="KW-0028">Amino-acid biosynthesis</keyword>
<evidence type="ECO:0000256" key="5">
    <source>
        <dbReference type="ARBA" id="ARBA00022962"/>
    </source>
</evidence>
<comment type="catalytic activity">
    <reaction evidence="9 10">
        <text>L-glutamine + H2O = L-glutamate + NH4(+)</text>
        <dbReference type="Rhea" id="RHEA:15889"/>
        <dbReference type="ChEBI" id="CHEBI:15377"/>
        <dbReference type="ChEBI" id="CHEBI:28938"/>
        <dbReference type="ChEBI" id="CHEBI:29985"/>
        <dbReference type="ChEBI" id="CHEBI:58359"/>
        <dbReference type="EC" id="3.5.1.2"/>
    </reaction>
</comment>
<dbReference type="PANTHER" id="PTHR42701:SF1">
    <property type="entry name" value="IMIDAZOLE GLYCEROL PHOSPHATE SYNTHASE SUBUNIT HISH"/>
    <property type="match status" value="1"/>
</dbReference>
<evidence type="ECO:0000256" key="8">
    <source>
        <dbReference type="ARBA" id="ARBA00047838"/>
    </source>
</evidence>
<proteinExistence type="inferred from homology"/>
<keyword evidence="14" id="KW-1185">Reference proteome</keyword>
<comment type="catalytic activity">
    <reaction evidence="8 10">
        <text>5-[(5-phospho-1-deoxy-D-ribulos-1-ylimino)methylamino]-1-(5-phospho-beta-D-ribosyl)imidazole-4-carboxamide + L-glutamine = D-erythro-1-(imidazol-4-yl)glycerol 3-phosphate + 5-amino-1-(5-phospho-beta-D-ribosyl)imidazole-4-carboxamide + L-glutamate + H(+)</text>
        <dbReference type="Rhea" id="RHEA:24793"/>
        <dbReference type="ChEBI" id="CHEBI:15378"/>
        <dbReference type="ChEBI" id="CHEBI:29985"/>
        <dbReference type="ChEBI" id="CHEBI:58278"/>
        <dbReference type="ChEBI" id="CHEBI:58359"/>
        <dbReference type="ChEBI" id="CHEBI:58475"/>
        <dbReference type="ChEBI" id="CHEBI:58525"/>
        <dbReference type="EC" id="4.3.2.10"/>
    </reaction>
</comment>
<dbReference type="Pfam" id="PF00117">
    <property type="entry name" value="GATase"/>
    <property type="match status" value="1"/>
</dbReference>
<accession>A0A1G8LGZ7</accession>
<dbReference type="GO" id="GO:0000105">
    <property type="term" value="P:L-histidine biosynthetic process"/>
    <property type="evidence" value="ECO:0007669"/>
    <property type="project" value="UniProtKB-UniRule"/>
</dbReference>
<feature type="active site" evidence="10 11">
    <location>
        <position position="194"/>
    </location>
</feature>
<dbReference type="GO" id="GO:0016829">
    <property type="term" value="F:lyase activity"/>
    <property type="evidence" value="ECO:0007669"/>
    <property type="project" value="UniProtKB-KW"/>
</dbReference>
<evidence type="ECO:0000313" key="14">
    <source>
        <dbReference type="Proteomes" id="UP000199340"/>
    </source>
</evidence>
<feature type="domain" description="Glutamine amidotransferase" evidence="12">
    <location>
        <begin position="6"/>
        <end position="207"/>
    </location>
</feature>
<reference evidence="13 14" key="1">
    <citation type="submission" date="2016-10" db="EMBL/GenBank/DDBJ databases">
        <authorList>
            <person name="de Groot N.N."/>
        </authorList>
    </citation>
    <scope>NUCLEOTIDE SEQUENCE [LARGE SCALE GENOMIC DNA]</scope>
    <source>
        <strain evidence="13 14">DSM 28010</strain>
    </source>
</reference>
<organism evidence="13 14">
    <name type="scientific">Lutimaribacter saemankumensis</name>
    <dbReference type="NCBI Taxonomy" id="490829"/>
    <lineage>
        <taxon>Bacteria</taxon>
        <taxon>Pseudomonadati</taxon>
        <taxon>Pseudomonadota</taxon>
        <taxon>Alphaproteobacteria</taxon>
        <taxon>Rhodobacterales</taxon>
        <taxon>Roseobacteraceae</taxon>
        <taxon>Lutimaribacter</taxon>
    </lineage>
</organism>
<dbReference type="EC" id="4.3.2.10" evidence="10"/>
<evidence type="ECO:0000256" key="10">
    <source>
        <dbReference type="HAMAP-Rule" id="MF_00278"/>
    </source>
</evidence>
<keyword evidence="13" id="KW-0808">Transferase</keyword>
<evidence type="ECO:0000259" key="12">
    <source>
        <dbReference type="Pfam" id="PF00117"/>
    </source>
</evidence>
<dbReference type="GO" id="GO:0005737">
    <property type="term" value="C:cytoplasm"/>
    <property type="evidence" value="ECO:0007669"/>
    <property type="project" value="UniProtKB-SubCell"/>
</dbReference>
<name>A0A1G8LGZ7_9RHOB</name>
<dbReference type="NCBIfam" id="TIGR01855">
    <property type="entry name" value="IMP_synth_hisH"/>
    <property type="match status" value="1"/>
</dbReference>
<dbReference type="Gene3D" id="3.40.50.880">
    <property type="match status" value="1"/>
</dbReference>
<evidence type="ECO:0000256" key="6">
    <source>
        <dbReference type="ARBA" id="ARBA00023102"/>
    </source>
</evidence>
<evidence type="ECO:0000256" key="2">
    <source>
        <dbReference type="ARBA" id="ARBA00011152"/>
    </source>
</evidence>
<dbReference type="OrthoDB" id="9807137at2"/>
<feature type="active site" description="Nucleophile" evidence="10 11">
    <location>
        <position position="87"/>
    </location>
</feature>
<dbReference type="InterPro" id="IPR010139">
    <property type="entry name" value="Imidazole-glycPsynth_HisH"/>
</dbReference>
<feature type="active site" evidence="10 11">
    <location>
        <position position="192"/>
    </location>
</feature>
<evidence type="ECO:0000256" key="4">
    <source>
        <dbReference type="ARBA" id="ARBA00022801"/>
    </source>
</evidence>
<dbReference type="CDD" id="cd01748">
    <property type="entry name" value="GATase1_IGP_Synthase"/>
    <property type="match status" value="1"/>
</dbReference>
<evidence type="ECO:0000256" key="7">
    <source>
        <dbReference type="ARBA" id="ARBA00023239"/>
    </source>
</evidence>
<dbReference type="RefSeq" id="WP_090028238.1">
    <property type="nucleotide sequence ID" value="NZ_FNEB01000003.1"/>
</dbReference>
<comment type="function">
    <text evidence="10">IGPS catalyzes the conversion of PRFAR and glutamine to IGP, AICAR and glutamate. The HisH subunit catalyzes the hydrolysis of glutamine to glutamate and ammonia as part of the synthesis of IGP and AICAR. The resulting ammonia molecule is channeled to the active site of HisF.</text>
</comment>
<protein>
    <recommendedName>
        <fullName evidence="10">Imidazole glycerol phosphate synthase subunit HisH</fullName>
        <ecNumber evidence="10">4.3.2.10</ecNumber>
    </recommendedName>
    <alternativeName>
        <fullName evidence="10">IGP synthase glutaminase subunit</fullName>
        <ecNumber evidence="10">3.5.1.2</ecNumber>
    </alternativeName>
    <alternativeName>
        <fullName evidence="10">IGP synthase subunit HisH</fullName>
    </alternativeName>
    <alternativeName>
        <fullName evidence="10">ImGP synthase subunit HisH</fullName>
        <shortName evidence="10">IGPS subunit HisH</shortName>
    </alternativeName>
</protein>
<keyword evidence="10" id="KW-0963">Cytoplasm</keyword>
<comment type="subunit">
    <text evidence="2 10">Heterodimer of HisH and HisF.</text>
</comment>
<dbReference type="STRING" id="490829.SAMN05421850_103297"/>
<dbReference type="Proteomes" id="UP000199340">
    <property type="component" value="Unassembled WGS sequence"/>
</dbReference>
<dbReference type="InterPro" id="IPR029062">
    <property type="entry name" value="Class_I_gatase-like"/>
</dbReference>
<gene>
    <name evidence="10" type="primary">hisH</name>
    <name evidence="13" type="ORF">SAMN05421850_103297</name>
</gene>
<dbReference type="GO" id="GO:0004359">
    <property type="term" value="F:glutaminase activity"/>
    <property type="evidence" value="ECO:0007669"/>
    <property type="project" value="UniProtKB-EC"/>
</dbReference>
<evidence type="ECO:0000256" key="3">
    <source>
        <dbReference type="ARBA" id="ARBA00022605"/>
    </source>
</evidence>
<keyword evidence="5 10" id="KW-0315">Glutamine amidotransferase</keyword>
<comment type="pathway">
    <text evidence="1 10">Amino-acid biosynthesis; L-histidine biosynthesis; L-histidine from 5-phospho-alpha-D-ribose 1-diphosphate: step 5/9.</text>
</comment>
<sequence>MSTVIIDYESGNLHSAEKAFQRMASEAGAGSVTVTSDPEIVRGADRIVLPGDGAFPACRAQLFDHRGLFEAMEEVVITRGKPFLGICIGMQMLATRGLEYEETPGFDWVPGTVTRITPADPALKVPHMGWNDLVIDRPHPVFDGIETGQHAYFVHSYHMQVDASDHLLAHVEYGGPVTAMVGRDNIVGMQFHPEKSQATGLRMIGNFLRWTP</sequence>
<evidence type="ECO:0000313" key="13">
    <source>
        <dbReference type="EMBL" id="SDI54747.1"/>
    </source>
</evidence>
<keyword evidence="4 10" id="KW-0378">Hydrolase</keyword>
<comment type="subcellular location">
    <subcellularLocation>
        <location evidence="10">Cytoplasm</location>
    </subcellularLocation>
</comment>
<keyword evidence="7 10" id="KW-0456">Lyase</keyword>
<dbReference type="AlphaFoldDB" id="A0A1G8LGZ7"/>
<dbReference type="EC" id="3.5.1.2" evidence="10"/>
<evidence type="ECO:0000256" key="11">
    <source>
        <dbReference type="PIRSR" id="PIRSR000495-1"/>
    </source>
</evidence>
<dbReference type="GO" id="GO:0000107">
    <property type="term" value="F:imidazoleglycerol-phosphate synthase activity"/>
    <property type="evidence" value="ECO:0007669"/>
    <property type="project" value="UniProtKB-UniRule"/>
</dbReference>
<evidence type="ECO:0000256" key="1">
    <source>
        <dbReference type="ARBA" id="ARBA00005091"/>
    </source>
</evidence>
<dbReference type="SUPFAM" id="SSF52317">
    <property type="entry name" value="Class I glutamine amidotransferase-like"/>
    <property type="match status" value="1"/>
</dbReference>
<dbReference type="PIRSF" id="PIRSF000495">
    <property type="entry name" value="Amidotransf_hisH"/>
    <property type="match status" value="1"/>
</dbReference>
<dbReference type="EMBL" id="FNEB01000003">
    <property type="protein sequence ID" value="SDI54747.1"/>
    <property type="molecule type" value="Genomic_DNA"/>
</dbReference>
<dbReference type="InterPro" id="IPR017926">
    <property type="entry name" value="GATASE"/>
</dbReference>
<evidence type="ECO:0000256" key="9">
    <source>
        <dbReference type="ARBA" id="ARBA00049534"/>
    </source>
</evidence>
<dbReference type="UniPathway" id="UPA00031">
    <property type="reaction ID" value="UER00010"/>
</dbReference>
<dbReference type="HAMAP" id="MF_00278">
    <property type="entry name" value="HisH"/>
    <property type="match status" value="1"/>
</dbReference>
<dbReference type="PANTHER" id="PTHR42701">
    <property type="entry name" value="IMIDAZOLE GLYCEROL PHOSPHATE SYNTHASE SUBUNIT HISH"/>
    <property type="match status" value="1"/>
</dbReference>